<dbReference type="GO" id="GO:0005886">
    <property type="term" value="C:plasma membrane"/>
    <property type="evidence" value="ECO:0007669"/>
    <property type="project" value="UniProtKB-SubCell"/>
</dbReference>
<dbReference type="GO" id="GO:0055085">
    <property type="term" value="P:transmembrane transport"/>
    <property type="evidence" value="ECO:0007669"/>
    <property type="project" value="InterPro"/>
</dbReference>
<reference evidence="9" key="1">
    <citation type="journal article" date="2014" name="Front. Microbiol.">
        <title>High frequency of phylogenetically diverse reductive dehalogenase-homologous genes in deep subseafloor sedimentary metagenomes.</title>
        <authorList>
            <person name="Kawai M."/>
            <person name="Futagami T."/>
            <person name="Toyoda A."/>
            <person name="Takaki Y."/>
            <person name="Nishi S."/>
            <person name="Hori S."/>
            <person name="Arai W."/>
            <person name="Tsubouchi T."/>
            <person name="Morono Y."/>
            <person name="Uchiyama I."/>
            <person name="Ito T."/>
            <person name="Fujiyama A."/>
            <person name="Inagaki F."/>
            <person name="Takami H."/>
        </authorList>
    </citation>
    <scope>NUCLEOTIDE SEQUENCE</scope>
    <source>
        <strain evidence="9">Expedition CK06-06</strain>
    </source>
</reference>
<dbReference type="EMBL" id="BARW01014775">
    <property type="protein sequence ID" value="GAI79822.1"/>
    <property type="molecule type" value="Genomic_DNA"/>
</dbReference>
<evidence type="ECO:0000256" key="7">
    <source>
        <dbReference type="SAM" id="Phobius"/>
    </source>
</evidence>
<keyword evidence="6 7" id="KW-0472">Membrane</keyword>
<keyword evidence="5 7" id="KW-1133">Transmembrane helix</keyword>
<comment type="caution">
    <text evidence="9">The sequence shown here is derived from an EMBL/GenBank/DDBJ whole genome shotgun (WGS) entry which is preliminary data.</text>
</comment>
<dbReference type="Pfam" id="PF00528">
    <property type="entry name" value="BPD_transp_1"/>
    <property type="match status" value="1"/>
</dbReference>
<evidence type="ECO:0000256" key="2">
    <source>
        <dbReference type="ARBA" id="ARBA00022448"/>
    </source>
</evidence>
<feature type="transmembrane region" description="Helical" evidence="7">
    <location>
        <begin position="84"/>
        <end position="105"/>
    </location>
</feature>
<feature type="non-terminal residue" evidence="9">
    <location>
        <position position="295"/>
    </location>
</feature>
<evidence type="ECO:0000259" key="8">
    <source>
        <dbReference type="PROSITE" id="PS50928"/>
    </source>
</evidence>
<accession>X1RGH2</accession>
<keyword evidence="2" id="KW-0813">Transport</keyword>
<feature type="transmembrane region" description="Helical" evidence="7">
    <location>
        <begin position="117"/>
        <end position="141"/>
    </location>
</feature>
<dbReference type="PANTHER" id="PTHR43163">
    <property type="entry name" value="DIPEPTIDE TRANSPORT SYSTEM PERMEASE PROTEIN DPPB-RELATED"/>
    <property type="match status" value="1"/>
</dbReference>
<dbReference type="PANTHER" id="PTHR43163:SF6">
    <property type="entry name" value="DIPEPTIDE TRANSPORT SYSTEM PERMEASE PROTEIN DPPB-RELATED"/>
    <property type="match status" value="1"/>
</dbReference>
<dbReference type="PROSITE" id="PS50928">
    <property type="entry name" value="ABC_TM1"/>
    <property type="match status" value="1"/>
</dbReference>
<feature type="non-terminal residue" evidence="9">
    <location>
        <position position="1"/>
    </location>
</feature>
<feature type="transmembrane region" description="Helical" evidence="7">
    <location>
        <begin position="161"/>
        <end position="178"/>
    </location>
</feature>
<protein>
    <recommendedName>
        <fullName evidence="8">ABC transmembrane type-1 domain-containing protein</fullName>
    </recommendedName>
</protein>
<feature type="domain" description="ABC transmembrane type-1" evidence="8">
    <location>
        <begin position="78"/>
        <end position="287"/>
    </location>
</feature>
<evidence type="ECO:0000256" key="1">
    <source>
        <dbReference type="ARBA" id="ARBA00004651"/>
    </source>
</evidence>
<dbReference type="InterPro" id="IPR035906">
    <property type="entry name" value="MetI-like_sf"/>
</dbReference>
<name>X1RGH2_9ZZZZ</name>
<dbReference type="CDD" id="cd06261">
    <property type="entry name" value="TM_PBP2"/>
    <property type="match status" value="1"/>
</dbReference>
<sequence length="295" mass="32729">VPGTIVDIMVSEMHFFTAMDKAAVERQLGFDVPAHIQYVRWMGLAPDADGNFDGIFQGNLGTSLWRGTPVVDEIANRWPVTLELGVLALIVAQLIALPIGVYSALRQDTWGDYIGRSFAIMCIAVPSFWLGTMVIVFPSIWWGWSPPIILTRLTEDPIGNLGMFIIPAIVLGMALSGITMRMTRTMMLEVLRQDYIRTAWAKGLRERVVVVRHALKNALIPVIITVGIQLRLLVGGTVIIERIFQLPGMGSLVVDSLIMRDYTIVTGIMLFFGVGVALINLMVDLTYGFLDPRIR</sequence>
<feature type="transmembrane region" description="Helical" evidence="7">
    <location>
        <begin position="222"/>
        <end position="244"/>
    </location>
</feature>
<organism evidence="9">
    <name type="scientific">marine sediment metagenome</name>
    <dbReference type="NCBI Taxonomy" id="412755"/>
    <lineage>
        <taxon>unclassified sequences</taxon>
        <taxon>metagenomes</taxon>
        <taxon>ecological metagenomes</taxon>
    </lineage>
</organism>
<dbReference type="AlphaFoldDB" id="X1RGH2"/>
<keyword evidence="4 7" id="KW-0812">Transmembrane</keyword>
<dbReference type="Gene3D" id="1.10.3720.10">
    <property type="entry name" value="MetI-like"/>
    <property type="match status" value="1"/>
</dbReference>
<evidence type="ECO:0000256" key="3">
    <source>
        <dbReference type="ARBA" id="ARBA00022475"/>
    </source>
</evidence>
<proteinExistence type="predicted"/>
<dbReference type="SUPFAM" id="SSF161098">
    <property type="entry name" value="MetI-like"/>
    <property type="match status" value="1"/>
</dbReference>
<dbReference type="InterPro" id="IPR000515">
    <property type="entry name" value="MetI-like"/>
</dbReference>
<evidence type="ECO:0000256" key="6">
    <source>
        <dbReference type="ARBA" id="ARBA00023136"/>
    </source>
</evidence>
<feature type="transmembrane region" description="Helical" evidence="7">
    <location>
        <begin position="264"/>
        <end position="290"/>
    </location>
</feature>
<gene>
    <name evidence="9" type="ORF">S12H4_26098</name>
</gene>
<keyword evidence="3" id="KW-1003">Cell membrane</keyword>
<evidence type="ECO:0000313" key="9">
    <source>
        <dbReference type="EMBL" id="GAI79822.1"/>
    </source>
</evidence>
<comment type="subcellular location">
    <subcellularLocation>
        <location evidence="1">Cell membrane</location>
        <topology evidence="1">Multi-pass membrane protein</topology>
    </subcellularLocation>
</comment>
<evidence type="ECO:0000256" key="4">
    <source>
        <dbReference type="ARBA" id="ARBA00022692"/>
    </source>
</evidence>
<evidence type="ECO:0000256" key="5">
    <source>
        <dbReference type="ARBA" id="ARBA00022989"/>
    </source>
</evidence>